<evidence type="ECO:0000313" key="2">
    <source>
        <dbReference type="EMBL" id="EJT68552.1"/>
    </source>
</evidence>
<dbReference type="RefSeq" id="XP_009230060.1">
    <property type="nucleotide sequence ID" value="XM_009231796.1"/>
</dbReference>
<evidence type="ECO:0000313" key="3">
    <source>
        <dbReference type="EnsemblFungi" id="EJT68552"/>
    </source>
</evidence>
<reference evidence="3" key="4">
    <citation type="journal article" date="2015" name="G3 (Bethesda)">
        <title>Genome sequences of three phytopathogenic species of the Magnaporthaceae family of fungi.</title>
        <authorList>
            <person name="Okagaki L.H."/>
            <person name="Nunes C.C."/>
            <person name="Sailsbery J."/>
            <person name="Clay B."/>
            <person name="Brown D."/>
            <person name="John T."/>
            <person name="Oh Y."/>
            <person name="Young N."/>
            <person name="Fitzgerald M."/>
            <person name="Haas B.J."/>
            <person name="Zeng Q."/>
            <person name="Young S."/>
            <person name="Adiconis X."/>
            <person name="Fan L."/>
            <person name="Levin J.Z."/>
            <person name="Mitchell T.K."/>
            <person name="Okubara P.A."/>
            <person name="Farman M.L."/>
            <person name="Kohn L.M."/>
            <person name="Birren B."/>
            <person name="Ma L.-J."/>
            <person name="Dean R.A."/>
        </authorList>
    </citation>
    <scope>NUCLEOTIDE SEQUENCE</scope>
    <source>
        <strain evidence="3">R3-111a-1</strain>
    </source>
</reference>
<evidence type="ECO:0000256" key="1">
    <source>
        <dbReference type="SAM" id="MobiDB-lite"/>
    </source>
</evidence>
<protein>
    <submittedName>
        <fullName evidence="2 3">Uncharacterized protein</fullName>
    </submittedName>
</protein>
<dbReference type="HOGENOM" id="CLU_2399815_0_0_1"/>
<feature type="region of interest" description="Disordered" evidence="1">
    <location>
        <begin position="46"/>
        <end position="93"/>
    </location>
</feature>
<reference evidence="2" key="2">
    <citation type="submission" date="2010-07" db="EMBL/GenBank/DDBJ databases">
        <authorList>
            <consortium name="The Broad Institute Genome Sequencing Platform"/>
            <consortium name="Broad Institute Genome Sequencing Center for Infectious Disease"/>
            <person name="Ma L.-J."/>
            <person name="Dead R."/>
            <person name="Young S."/>
            <person name="Zeng Q."/>
            <person name="Koehrsen M."/>
            <person name="Alvarado L."/>
            <person name="Berlin A."/>
            <person name="Chapman S.B."/>
            <person name="Chen Z."/>
            <person name="Freedman E."/>
            <person name="Gellesch M."/>
            <person name="Goldberg J."/>
            <person name="Griggs A."/>
            <person name="Gujja S."/>
            <person name="Heilman E.R."/>
            <person name="Heiman D."/>
            <person name="Hepburn T."/>
            <person name="Howarth C."/>
            <person name="Jen D."/>
            <person name="Larson L."/>
            <person name="Mehta T."/>
            <person name="Neiman D."/>
            <person name="Pearson M."/>
            <person name="Roberts A."/>
            <person name="Saif S."/>
            <person name="Shea T."/>
            <person name="Shenoy N."/>
            <person name="Sisk P."/>
            <person name="Stolte C."/>
            <person name="Sykes S."/>
            <person name="Walk T."/>
            <person name="White J."/>
            <person name="Yandava C."/>
            <person name="Haas B."/>
            <person name="Nusbaum C."/>
            <person name="Birren B."/>
        </authorList>
    </citation>
    <scope>NUCLEOTIDE SEQUENCE</scope>
    <source>
        <strain evidence="2">R3-111a-1</strain>
    </source>
</reference>
<dbReference type="GeneID" id="20354332"/>
<dbReference type="VEuPathDB" id="FungiDB:GGTG_13874"/>
<accession>J3PK27</accession>
<evidence type="ECO:0000313" key="4">
    <source>
        <dbReference type="Proteomes" id="UP000006039"/>
    </source>
</evidence>
<gene>
    <name evidence="3" type="primary">20354332</name>
    <name evidence="2" type="ORF">GGTG_13874</name>
</gene>
<dbReference type="AlphaFoldDB" id="J3PK27"/>
<dbReference type="Proteomes" id="UP000006039">
    <property type="component" value="Unassembled WGS sequence"/>
</dbReference>
<proteinExistence type="predicted"/>
<sequence length="93" mass="10325">MLIYNNIGNNTQWHGILLNTGAAANLTHWRDYYTVRSTGETARQKAGSVKCTDETARQKRKKGALAASRARTPRGHAGKLPVSRLKYNGEAKR</sequence>
<reference evidence="3" key="5">
    <citation type="submission" date="2018-04" db="UniProtKB">
        <authorList>
            <consortium name="EnsemblFungi"/>
        </authorList>
    </citation>
    <scope>IDENTIFICATION</scope>
    <source>
        <strain evidence="3">R3-111a-1</strain>
    </source>
</reference>
<reference evidence="2" key="3">
    <citation type="submission" date="2010-09" db="EMBL/GenBank/DDBJ databases">
        <title>Annotation of Gaeumannomyces graminis var. tritici R3-111a-1.</title>
        <authorList>
            <consortium name="The Broad Institute Genome Sequencing Platform"/>
            <person name="Ma L.-J."/>
            <person name="Dead R."/>
            <person name="Young S.K."/>
            <person name="Zeng Q."/>
            <person name="Gargeya S."/>
            <person name="Fitzgerald M."/>
            <person name="Haas B."/>
            <person name="Abouelleil A."/>
            <person name="Alvarado L."/>
            <person name="Arachchi H.M."/>
            <person name="Berlin A."/>
            <person name="Brown A."/>
            <person name="Chapman S.B."/>
            <person name="Chen Z."/>
            <person name="Dunbar C."/>
            <person name="Freedman E."/>
            <person name="Gearin G."/>
            <person name="Gellesch M."/>
            <person name="Goldberg J."/>
            <person name="Griggs A."/>
            <person name="Gujja S."/>
            <person name="Heiman D."/>
            <person name="Howarth C."/>
            <person name="Larson L."/>
            <person name="Lui A."/>
            <person name="MacDonald P.J.P."/>
            <person name="Mehta T."/>
            <person name="Montmayeur A."/>
            <person name="Murphy C."/>
            <person name="Neiman D."/>
            <person name="Pearson M."/>
            <person name="Priest M."/>
            <person name="Roberts A."/>
            <person name="Saif S."/>
            <person name="Shea T."/>
            <person name="Shenoy N."/>
            <person name="Sisk P."/>
            <person name="Stolte C."/>
            <person name="Sykes S."/>
            <person name="Yandava C."/>
            <person name="Wortman J."/>
            <person name="Nusbaum C."/>
            <person name="Birren B."/>
        </authorList>
    </citation>
    <scope>NUCLEOTIDE SEQUENCE</scope>
    <source>
        <strain evidence="2">R3-111a-1</strain>
    </source>
</reference>
<dbReference type="EnsemblFungi" id="EJT68552">
    <property type="protein sequence ID" value="EJT68552"/>
    <property type="gene ID" value="GGTG_13874"/>
</dbReference>
<keyword evidence="4" id="KW-1185">Reference proteome</keyword>
<organism evidence="2">
    <name type="scientific">Gaeumannomyces tritici (strain R3-111a-1)</name>
    <name type="common">Wheat and barley take-all root rot fungus</name>
    <name type="synonym">Gaeumannomyces graminis var. tritici</name>
    <dbReference type="NCBI Taxonomy" id="644352"/>
    <lineage>
        <taxon>Eukaryota</taxon>
        <taxon>Fungi</taxon>
        <taxon>Dikarya</taxon>
        <taxon>Ascomycota</taxon>
        <taxon>Pezizomycotina</taxon>
        <taxon>Sordariomycetes</taxon>
        <taxon>Sordariomycetidae</taxon>
        <taxon>Magnaporthales</taxon>
        <taxon>Magnaporthaceae</taxon>
        <taxon>Gaeumannomyces</taxon>
    </lineage>
</organism>
<reference evidence="4" key="1">
    <citation type="submission" date="2010-07" db="EMBL/GenBank/DDBJ databases">
        <title>The genome sequence of Gaeumannomyces graminis var. tritici strain R3-111a-1.</title>
        <authorList>
            <consortium name="The Broad Institute Genome Sequencing Platform"/>
            <person name="Ma L.-J."/>
            <person name="Dead R."/>
            <person name="Young S."/>
            <person name="Zeng Q."/>
            <person name="Koehrsen M."/>
            <person name="Alvarado L."/>
            <person name="Berlin A."/>
            <person name="Chapman S.B."/>
            <person name="Chen Z."/>
            <person name="Freedman E."/>
            <person name="Gellesch M."/>
            <person name="Goldberg J."/>
            <person name="Griggs A."/>
            <person name="Gujja S."/>
            <person name="Heilman E.R."/>
            <person name="Heiman D."/>
            <person name="Hepburn T."/>
            <person name="Howarth C."/>
            <person name="Jen D."/>
            <person name="Larson L."/>
            <person name="Mehta T."/>
            <person name="Neiman D."/>
            <person name="Pearson M."/>
            <person name="Roberts A."/>
            <person name="Saif S."/>
            <person name="Shea T."/>
            <person name="Shenoy N."/>
            <person name="Sisk P."/>
            <person name="Stolte C."/>
            <person name="Sykes S."/>
            <person name="Walk T."/>
            <person name="White J."/>
            <person name="Yandava C."/>
            <person name="Haas B."/>
            <person name="Nusbaum C."/>
            <person name="Birren B."/>
        </authorList>
    </citation>
    <scope>NUCLEOTIDE SEQUENCE [LARGE SCALE GENOMIC DNA]</scope>
    <source>
        <strain evidence="4">R3-111a-1</strain>
    </source>
</reference>
<name>J3PK27_GAET3</name>
<dbReference type="EMBL" id="GL385464">
    <property type="protein sequence ID" value="EJT68552.1"/>
    <property type="molecule type" value="Genomic_DNA"/>
</dbReference>